<reference evidence="1" key="1">
    <citation type="submission" date="2021-03" db="EMBL/GenBank/DDBJ databases">
        <title>Draft genome sequence of rust myrtle Austropuccinia psidii MF-1, a brazilian biotype.</title>
        <authorList>
            <person name="Quecine M.C."/>
            <person name="Pachon D.M.R."/>
            <person name="Bonatelli M.L."/>
            <person name="Correr F.H."/>
            <person name="Franceschini L.M."/>
            <person name="Leite T.F."/>
            <person name="Margarido G.R.A."/>
            <person name="Almeida C.A."/>
            <person name="Ferrarezi J.A."/>
            <person name="Labate C.A."/>
        </authorList>
    </citation>
    <scope>NUCLEOTIDE SEQUENCE</scope>
    <source>
        <strain evidence="1">MF-1</strain>
    </source>
</reference>
<gene>
    <name evidence="1" type="ORF">O181_019727</name>
</gene>
<protein>
    <submittedName>
        <fullName evidence="1">Uncharacterized protein</fullName>
    </submittedName>
</protein>
<dbReference type="Proteomes" id="UP000765509">
    <property type="component" value="Unassembled WGS sequence"/>
</dbReference>
<evidence type="ECO:0000313" key="2">
    <source>
        <dbReference type="Proteomes" id="UP000765509"/>
    </source>
</evidence>
<name>A0A9Q3GUP7_9BASI</name>
<organism evidence="1 2">
    <name type="scientific">Austropuccinia psidii MF-1</name>
    <dbReference type="NCBI Taxonomy" id="1389203"/>
    <lineage>
        <taxon>Eukaryota</taxon>
        <taxon>Fungi</taxon>
        <taxon>Dikarya</taxon>
        <taxon>Basidiomycota</taxon>
        <taxon>Pucciniomycotina</taxon>
        <taxon>Pucciniomycetes</taxon>
        <taxon>Pucciniales</taxon>
        <taxon>Sphaerophragmiaceae</taxon>
        <taxon>Austropuccinia</taxon>
    </lineage>
</organism>
<evidence type="ECO:0000313" key="1">
    <source>
        <dbReference type="EMBL" id="MBW0480012.1"/>
    </source>
</evidence>
<keyword evidence="2" id="KW-1185">Reference proteome</keyword>
<sequence length="86" mass="9769">MTAFHSIARGRDGFDSRTRKPHLISRLSCALHLRRMLVRFFNSAVVRSDSIVRDGPGTVLDWCEMFPGKFGNIYGQVFACTKTTFN</sequence>
<dbReference type="AlphaFoldDB" id="A0A9Q3GUP7"/>
<accession>A0A9Q3GUP7</accession>
<comment type="caution">
    <text evidence="1">The sequence shown here is derived from an EMBL/GenBank/DDBJ whole genome shotgun (WGS) entry which is preliminary data.</text>
</comment>
<proteinExistence type="predicted"/>
<dbReference type="EMBL" id="AVOT02005799">
    <property type="protein sequence ID" value="MBW0480012.1"/>
    <property type="molecule type" value="Genomic_DNA"/>
</dbReference>